<evidence type="ECO:0000313" key="2">
    <source>
        <dbReference type="Proteomes" id="UP000469424"/>
    </source>
</evidence>
<comment type="caution">
    <text evidence="1">The sequence shown here is derived from an EMBL/GenBank/DDBJ whole genome shotgun (WGS) entry which is preliminary data.</text>
</comment>
<evidence type="ECO:0000313" key="1">
    <source>
        <dbReference type="EMBL" id="MST71437.1"/>
    </source>
</evidence>
<proteinExistence type="predicted"/>
<sequence>MVHCSKYVKAGLDENRLLRKRYLQRQKALMKYDKMTLRICIKNGRAYYYGKKKGKEVYLGSDENETVRGIRELRFCRAMLEVLEKNIKAMEAFLEKYSSPSAAAVKAALPKHYRPTRPTEYALHPEKNPIWQRFRAMQAHKAKIPVHYPENLKILTFDGTAVRSRVEALLYERFSAVGFYVIYEYPIEYAPGKFIRPDFLLIHPETGAIFLWEHLGLWYHETSSEFYRNEFNGKTDIYRNLGFIPGVNLLMSFETPLGLDMERIAQEVDHLYNLEETAQSIKIAELQQAQFADFSLLKVV</sequence>
<organism evidence="1 2">
    <name type="scientific">Mogibacterium kristiansenii</name>
    <dbReference type="NCBI Taxonomy" id="2606708"/>
    <lineage>
        <taxon>Bacteria</taxon>
        <taxon>Bacillati</taxon>
        <taxon>Bacillota</taxon>
        <taxon>Clostridia</taxon>
        <taxon>Peptostreptococcales</taxon>
        <taxon>Anaerovoracaceae</taxon>
        <taxon>Mogibacterium</taxon>
    </lineage>
</organism>
<keyword evidence="2" id="KW-1185">Reference proteome</keyword>
<protein>
    <submittedName>
        <fullName evidence="1">Uncharacterized protein</fullName>
    </submittedName>
</protein>
<reference evidence="1 2" key="1">
    <citation type="submission" date="2019-08" db="EMBL/GenBank/DDBJ databases">
        <title>In-depth cultivation of the pig gut microbiome towards novel bacterial diversity and tailored functional studies.</title>
        <authorList>
            <person name="Wylensek D."/>
            <person name="Hitch T.C.A."/>
            <person name="Clavel T."/>
        </authorList>
    </citation>
    <scope>NUCLEOTIDE SEQUENCE [LARGE SCALE GENOMIC DNA]</scope>
    <source>
        <strain evidence="1 2">WCA-MUC-591-APC-4B</strain>
    </source>
</reference>
<dbReference type="EMBL" id="VUNA01000026">
    <property type="protein sequence ID" value="MST71437.1"/>
    <property type="molecule type" value="Genomic_DNA"/>
</dbReference>
<name>A0A6N7X7K1_9FIRM</name>
<dbReference type="AlphaFoldDB" id="A0A6N7X7K1"/>
<dbReference type="RefSeq" id="WP_154555000.1">
    <property type="nucleotide sequence ID" value="NZ_VUNA01000026.1"/>
</dbReference>
<dbReference type="Proteomes" id="UP000469424">
    <property type="component" value="Unassembled WGS sequence"/>
</dbReference>
<gene>
    <name evidence="1" type="ORF">FYJ65_08990</name>
</gene>
<accession>A0A6N7X7K1</accession>